<dbReference type="GO" id="GO:0000435">
    <property type="term" value="P:positive regulation of transcription from RNA polymerase II promoter by galactose"/>
    <property type="evidence" value="ECO:0007669"/>
    <property type="project" value="TreeGrafter"/>
</dbReference>
<dbReference type="Pfam" id="PF00172">
    <property type="entry name" value="Zn_clus"/>
    <property type="match status" value="1"/>
</dbReference>
<reference evidence="9 10" key="1">
    <citation type="submission" date="2015-06" db="EMBL/GenBank/DDBJ databases">
        <title>Draft genome of the ant-associated black yeast Phialophora attae CBS 131958.</title>
        <authorList>
            <person name="Moreno L.F."/>
            <person name="Stielow B.J."/>
            <person name="de Hoog S."/>
            <person name="Vicente V.A."/>
            <person name="Weiss V.A."/>
            <person name="de Vries M."/>
            <person name="Cruz L.M."/>
            <person name="Souza E.M."/>
        </authorList>
    </citation>
    <scope>NUCLEOTIDE SEQUENCE [LARGE SCALE GENOMIC DNA]</scope>
    <source>
        <strain evidence="9 10">CBS 131958</strain>
    </source>
</reference>
<evidence type="ECO:0000259" key="8">
    <source>
        <dbReference type="PROSITE" id="PS50048"/>
    </source>
</evidence>
<evidence type="ECO:0000256" key="6">
    <source>
        <dbReference type="SAM" id="MobiDB-lite"/>
    </source>
</evidence>
<feature type="region of interest" description="Disordered" evidence="6">
    <location>
        <begin position="99"/>
        <end position="126"/>
    </location>
</feature>
<dbReference type="SUPFAM" id="SSF57701">
    <property type="entry name" value="Zn2/Cys6 DNA-binding domain"/>
    <property type="match status" value="1"/>
</dbReference>
<dbReference type="InterPro" id="IPR007219">
    <property type="entry name" value="XnlR_reg_dom"/>
</dbReference>
<proteinExistence type="predicted"/>
<keyword evidence="4" id="KW-0804">Transcription</keyword>
<sequence length="675" mass="75457">MSGPKPIRPNYSPGENHGAPLPTTFFTATTSRRRSKIEQACSRCRSLRRKCDGLKPCATCREQAFKCEYEGGRVGSHKLTLAKAVCRIAQLEEELRHAKAGLQTSETKPQPTPGDEKPSASSIDGTNAPTDEWMSILLQGVDGLSMTTGAPEFYGPSSANAIIDALESSEQDSPAAASSDGGTDRARLWLESPRDLTFAKVAQSSLPPKEIADEYLAVFYQTAHRIYPILNRAHFMKRYNDFWKGLPTEGNGYEHWVAVLCMVLALGHQCSTADPDVRVRSRALQSQHGEECFGLAKAMLAWAPFSGGDMSVVNSFLLAYLWLYNQQRLHEAYTVLGASIRTAYAIGLHRDSDSSEHYAAETDGWTASWWCLFAYETELAAISGRPSAIQPRELDMRRFSQGFSSIDLQYVEYLRQLSAIAWEVYEQVYSLSLQHVRVAERIEAVKLSDEGLCGWYETWYRECEWSREPHGLLIRLRYLNMRILYHRGFLKLVTLNKEQVPIEATVPATKCVHLACELIETITASVNRGGSGILQAAVFGVLGYLWNATITLLLYALSERAIRQLDLGSEFSDTEMSGFAGGAAQRARRLLERFKAQKAAQQSDQRRTLRDVPSAGADDVLESFGMLDHLLSGFSPGSERAFDATRQYDFQSSEYDVESWINDNNESYSFDLHEP</sequence>
<evidence type="ECO:0000256" key="1">
    <source>
        <dbReference type="ARBA" id="ARBA00022723"/>
    </source>
</evidence>
<dbReference type="PANTHER" id="PTHR47424:SF3">
    <property type="entry name" value="REGULATORY PROTEIN GAL4"/>
    <property type="match status" value="1"/>
</dbReference>
<dbReference type="PANTHER" id="PTHR47424">
    <property type="entry name" value="REGULATORY PROTEIN GAL4"/>
    <property type="match status" value="1"/>
</dbReference>
<evidence type="ECO:0000313" key="9">
    <source>
        <dbReference type="EMBL" id="KPI42295.1"/>
    </source>
</evidence>
<keyword evidence="7" id="KW-0812">Transmembrane</keyword>
<keyword evidence="3" id="KW-0238">DNA-binding</keyword>
<dbReference type="GO" id="GO:0000981">
    <property type="term" value="F:DNA-binding transcription factor activity, RNA polymerase II-specific"/>
    <property type="evidence" value="ECO:0007669"/>
    <property type="project" value="InterPro"/>
</dbReference>
<dbReference type="VEuPathDB" id="FungiDB:AB675_9458"/>
<dbReference type="SMART" id="SM00906">
    <property type="entry name" value="Fungal_trans"/>
    <property type="match status" value="1"/>
</dbReference>
<dbReference type="GO" id="GO:0005634">
    <property type="term" value="C:nucleus"/>
    <property type="evidence" value="ECO:0007669"/>
    <property type="project" value="TreeGrafter"/>
</dbReference>
<accession>A0A0N1HCV5</accession>
<dbReference type="OrthoDB" id="2571985at2759"/>
<feature type="domain" description="Zn(2)-C6 fungal-type" evidence="8">
    <location>
        <begin position="40"/>
        <end position="69"/>
    </location>
</feature>
<dbReference type="GO" id="GO:0006351">
    <property type="term" value="P:DNA-templated transcription"/>
    <property type="evidence" value="ECO:0007669"/>
    <property type="project" value="InterPro"/>
</dbReference>
<protein>
    <submittedName>
        <fullName evidence="9">Transcriptional activator protein acu-15</fullName>
    </submittedName>
</protein>
<dbReference type="PROSITE" id="PS50048">
    <property type="entry name" value="ZN2_CY6_FUNGAL_2"/>
    <property type="match status" value="1"/>
</dbReference>
<keyword evidence="1" id="KW-0479">Metal-binding</keyword>
<dbReference type="SMART" id="SM00066">
    <property type="entry name" value="GAL4"/>
    <property type="match status" value="1"/>
</dbReference>
<dbReference type="PROSITE" id="PS00463">
    <property type="entry name" value="ZN2_CY6_FUNGAL_1"/>
    <property type="match status" value="1"/>
</dbReference>
<evidence type="ECO:0000256" key="3">
    <source>
        <dbReference type="ARBA" id="ARBA00023125"/>
    </source>
</evidence>
<feature type="region of interest" description="Disordered" evidence="6">
    <location>
        <begin position="1"/>
        <end position="32"/>
    </location>
</feature>
<dbReference type="InterPro" id="IPR051127">
    <property type="entry name" value="Fungal_SecMet_Regulators"/>
</dbReference>
<dbReference type="GO" id="GO:0008270">
    <property type="term" value="F:zinc ion binding"/>
    <property type="evidence" value="ECO:0007669"/>
    <property type="project" value="InterPro"/>
</dbReference>
<dbReference type="CDD" id="cd00067">
    <property type="entry name" value="GAL4"/>
    <property type="match status" value="1"/>
</dbReference>
<dbReference type="InterPro" id="IPR036864">
    <property type="entry name" value="Zn2-C6_fun-type_DNA-bd_sf"/>
</dbReference>
<feature type="transmembrane region" description="Helical" evidence="7">
    <location>
        <begin position="533"/>
        <end position="557"/>
    </location>
</feature>
<dbReference type="Gene3D" id="4.10.240.10">
    <property type="entry name" value="Zn(2)-C6 fungal-type DNA-binding domain"/>
    <property type="match status" value="1"/>
</dbReference>
<keyword evidence="10" id="KW-1185">Reference proteome</keyword>
<evidence type="ECO:0000256" key="2">
    <source>
        <dbReference type="ARBA" id="ARBA00023015"/>
    </source>
</evidence>
<name>A0A0N1HCV5_9EURO</name>
<dbReference type="RefSeq" id="XP_018002258.1">
    <property type="nucleotide sequence ID" value="XM_018149992.1"/>
</dbReference>
<dbReference type="InterPro" id="IPR001138">
    <property type="entry name" value="Zn2Cys6_DnaBD"/>
</dbReference>
<dbReference type="GO" id="GO:0000978">
    <property type="term" value="F:RNA polymerase II cis-regulatory region sequence-specific DNA binding"/>
    <property type="evidence" value="ECO:0007669"/>
    <property type="project" value="TreeGrafter"/>
</dbReference>
<dbReference type="Proteomes" id="UP000038010">
    <property type="component" value="Unassembled WGS sequence"/>
</dbReference>
<dbReference type="AlphaFoldDB" id="A0A0N1HCV5"/>
<comment type="caution">
    <text evidence="9">The sequence shown here is derived from an EMBL/GenBank/DDBJ whole genome shotgun (WGS) entry which is preliminary data.</text>
</comment>
<keyword evidence="2" id="KW-0805">Transcription regulation</keyword>
<gene>
    <name evidence="9" type="ORF">AB675_9458</name>
</gene>
<dbReference type="EMBL" id="LFJN01000007">
    <property type="protein sequence ID" value="KPI42295.1"/>
    <property type="molecule type" value="Genomic_DNA"/>
</dbReference>
<dbReference type="Pfam" id="PF04082">
    <property type="entry name" value="Fungal_trans"/>
    <property type="match status" value="1"/>
</dbReference>
<evidence type="ECO:0000313" key="10">
    <source>
        <dbReference type="Proteomes" id="UP000038010"/>
    </source>
</evidence>
<keyword evidence="7" id="KW-1133">Transmembrane helix</keyword>
<evidence type="ECO:0000256" key="4">
    <source>
        <dbReference type="ARBA" id="ARBA00023163"/>
    </source>
</evidence>
<keyword evidence="5" id="KW-0539">Nucleus</keyword>
<dbReference type="CDD" id="cd12148">
    <property type="entry name" value="fungal_TF_MHR"/>
    <property type="match status" value="1"/>
</dbReference>
<evidence type="ECO:0000256" key="5">
    <source>
        <dbReference type="ARBA" id="ARBA00023242"/>
    </source>
</evidence>
<evidence type="ECO:0000256" key="7">
    <source>
        <dbReference type="SAM" id="Phobius"/>
    </source>
</evidence>
<dbReference type="GeneID" id="28741872"/>
<keyword evidence="7" id="KW-0472">Membrane</keyword>
<organism evidence="9 10">
    <name type="scientific">Cyphellophora attinorum</name>
    <dbReference type="NCBI Taxonomy" id="1664694"/>
    <lineage>
        <taxon>Eukaryota</taxon>
        <taxon>Fungi</taxon>
        <taxon>Dikarya</taxon>
        <taxon>Ascomycota</taxon>
        <taxon>Pezizomycotina</taxon>
        <taxon>Eurotiomycetes</taxon>
        <taxon>Chaetothyriomycetidae</taxon>
        <taxon>Chaetothyriales</taxon>
        <taxon>Cyphellophoraceae</taxon>
        <taxon>Cyphellophora</taxon>
    </lineage>
</organism>